<dbReference type="SUPFAM" id="SSF52540">
    <property type="entry name" value="P-loop containing nucleoside triphosphate hydrolases"/>
    <property type="match status" value="1"/>
</dbReference>
<dbReference type="SMART" id="SM00833">
    <property type="entry name" value="CobW_C"/>
    <property type="match status" value="1"/>
</dbReference>
<dbReference type="InterPro" id="IPR051927">
    <property type="entry name" value="Zn_Chap_cDPG_Synth"/>
</dbReference>
<evidence type="ECO:0000256" key="1">
    <source>
        <dbReference type="ARBA" id="ARBA00045658"/>
    </source>
</evidence>
<evidence type="ECO:0000313" key="3">
    <source>
        <dbReference type="EMBL" id="CAX65475.1"/>
    </source>
</evidence>
<feature type="domain" description="CobW C-terminal" evidence="2">
    <location>
        <begin position="274"/>
        <end position="394"/>
    </location>
</feature>
<dbReference type="InterPro" id="IPR027417">
    <property type="entry name" value="P-loop_NTPase"/>
</dbReference>
<dbReference type="PANTHER" id="PTHR43603">
    <property type="entry name" value="COBW DOMAIN-CONTAINING PROTEIN DDB_G0274527"/>
    <property type="match status" value="1"/>
</dbReference>
<dbReference type="PANTHER" id="PTHR43603:SF1">
    <property type="entry name" value="ZINC-REGULATED GTPASE METALLOPROTEIN ACTIVATOR 1"/>
    <property type="match status" value="1"/>
</dbReference>
<reference evidence="3" key="1">
    <citation type="journal article" date="2010" name="PLoS ONE">
        <title>Evolution in quantum leaps: multiple combinatorial transfers of HPI and other genetic modules in Enterobacteriaceae.</title>
        <authorList>
            <person name="Paauw A."/>
            <person name="Leverstein-van Hall M.A."/>
            <person name="Verhoef J."/>
            <person name="Fluit A.C."/>
        </authorList>
    </citation>
    <scope>NUCLEOTIDE SEQUENCE</scope>
    <source>
        <strain evidence="3">05-545</strain>
    </source>
</reference>
<proteinExistence type="predicted"/>
<name>D3GMI8_9ENTR</name>
<dbReference type="InterPro" id="IPR011629">
    <property type="entry name" value="CobW-like_C"/>
</dbReference>
<dbReference type="AlphaFoldDB" id="D3GMI8"/>
<dbReference type="InterPro" id="IPR003495">
    <property type="entry name" value="CobW/HypB/UreG_nucleotide-bd"/>
</dbReference>
<dbReference type="EMBL" id="FN297818">
    <property type="protein sequence ID" value="CAX65475.1"/>
    <property type="molecule type" value="Genomic_DNA"/>
</dbReference>
<dbReference type="Pfam" id="PF07683">
    <property type="entry name" value="CobW_C"/>
    <property type="match status" value="1"/>
</dbReference>
<protein>
    <recommendedName>
        <fullName evidence="2">CobW C-terminal domain-containing protein</fullName>
    </recommendedName>
</protein>
<evidence type="ECO:0000259" key="2">
    <source>
        <dbReference type="SMART" id="SM00833"/>
    </source>
</evidence>
<sequence>MAGSRYYCNLIALTFSGIRLDAMKRTPLIILNGFLGAGKTTLLKNLLTQAHKRRMTVSVIVNDMSELDVDGVLIANTEIVDAASNNFVSISADSISSRSGIQKLDSALKNLLEKRSADFILLETSGSSHPLPLVRYLREHTQVSLKAFLSLVDTVMLNDDYDGGKKLIPVFQEHLNKGTRGVESLLAEQIMFCNKLLLTKNDRLPFYVVTEVARAIHPLNPQVAIMAVPWGNLQLDELLSMPDYDFHRVALLIDELQDAIDAVLPDETDKKYDISWRVIEDDRPFHPQRLWDTCHCFMGAGVYRSKGFFWLPGRDDLALLWNQAAGSINLEFISYWKAGVLTHTDNSLTKEERAAIRQQLAKMPGRFGDRRCRLTVIGESGEIDDFALALRQCLLTEEEILWWQQGGIFHDPWPTKVARLA</sequence>
<dbReference type="Pfam" id="PF02492">
    <property type="entry name" value="cobW"/>
    <property type="match status" value="1"/>
</dbReference>
<dbReference type="Gene3D" id="3.40.50.300">
    <property type="entry name" value="P-loop containing nucleotide triphosphate hydrolases"/>
    <property type="match status" value="1"/>
</dbReference>
<comment type="function">
    <text evidence="1">Zinc chaperone that directly transfers zinc cofactor to target proteins, thereby activating them. Zinc is transferred from the CXCC motif in the GTPase domain to the zinc binding site in target proteins in a process requiring GTP hydrolysis.</text>
</comment>
<organism evidence="3">
    <name type="scientific">Enterobacter hormaechei</name>
    <dbReference type="NCBI Taxonomy" id="158836"/>
    <lineage>
        <taxon>Bacteria</taxon>
        <taxon>Pseudomonadati</taxon>
        <taxon>Pseudomonadota</taxon>
        <taxon>Gammaproteobacteria</taxon>
        <taxon>Enterobacterales</taxon>
        <taxon>Enterobacteriaceae</taxon>
        <taxon>Enterobacter</taxon>
        <taxon>Enterobacter cloacae complex</taxon>
    </lineage>
</organism>
<accession>D3GMI8</accession>